<evidence type="ECO:0000313" key="1">
    <source>
        <dbReference type="EMBL" id="BBZ75823.1"/>
    </source>
</evidence>
<dbReference type="EMBL" id="AP022620">
    <property type="protein sequence ID" value="BBZ75823.1"/>
    <property type="molecule type" value="Genomic_DNA"/>
</dbReference>
<sequence>MLAVPLVPMILDAALPQRQWNTAEAAHEEITAVTDEGKVVAVETPQGWEALDQGASAVLRNDGVTVLVEAFDRDQRDPEAVTDRLIRLHRIQGFTSALDGGHISSSDGKLGGDTCVVVTESATGTCAFLHDDDVIVSVIALGSPGQPAPPMSQIIDLISRGQQ</sequence>
<accession>A0A6N4W635</accession>
<organism evidence="1 2">
    <name type="scientific">Mycolicibacterium anyangense</name>
    <dbReference type="NCBI Taxonomy" id="1431246"/>
    <lineage>
        <taxon>Bacteria</taxon>
        <taxon>Bacillati</taxon>
        <taxon>Actinomycetota</taxon>
        <taxon>Actinomycetes</taxon>
        <taxon>Mycobacteriales</taxon>
        <taxon>Mycobacteriaceae</taxon>
        <taxon>Mycolicibacterium</taxon>
    </lineage>
</organism>
<dbReference type="AlphaFoldDB" id="A0A6N4W635"/>
<dbReference type="Proteomes" id="UP000467249">
    <property type="component" value="Chromosome"/>
</dbReference>
<reference evidence="1 2" key="1">
    <citation type="journal article" date="2019" name="Emerg. Microbes Infect.">
        <title>Comprehensive subspecies identification of 175 nontuberculous mycobacteria species based on 7547 genomic profiles.</title>
        <authorList>
            <person name="Matsumoto Y."/>
            <person name="Kinjo T."/>
            <person name="Motooka D."/>
            <person name="Nabeya D."/>
            <person name="Jung N."/>
            <person name="Uechi K."/>
            <person name="Horii T."/>
            <person name="Iida T."/>
            <person name="Fujita J."/>
            <person name="Nakamura S."/>
        </authorList>
    </citation>
    <scope>NUCLEOTIDE SEQUENCE [LARGE SCALE GENOMIC DNA]</scope>
    <source>
        <strain evidence="1 2">JCM 30275</strain>
    </source>
</reference>
<gene>
    <name evidence="1" type="ORF">MANY_11600</name>
</gene>
<evidence type="ECO:0008006" key="3">
    <source>
        <dbReference type="Google" id="ProtNLM"/>
    </source>
</evidence>
<name>A0A6N4W635_9MYCO</name>
<evidence type="ECO:0000313" key="2">
    <source>
        <dbReference type="Proteomes" id="UP000467249"/>
    </source>
</evidence>
<protein>
    <recommendedName>
        <fullName evidence="3">DUF5642 domain-containing protein</fullName>
    </recommendedName>
</protein>
<keyword evidence="2" id="KW-1185">Reference proteome</keyword>
<proteinExistence type="predicted"/>
<dbReference type="KEGG" id="many:MANY_11600"/>